<organism evidence="2 3">
    <name type="scientific">Kingdonia uniflora</name>
    <dbReference type="NCBI Taxonomy" id="39325"/>
    <lineage>
        <taxon>Eukaryota</taxon>
        <taxon>Viridiplantae</taxon>
        <taxon>Streptophyta</taxon>
        <taxon>Embryophyta</taxon>
        <taxon>Tracheophyta</taxon>
        <taxon>Spermatophyta</taxon>
        <taxon>Magnoliopsida</taxon>
        <taxon>Ranunculales</taxon>
        <taxon>Circaeasteraceae</taxon>
        <taxon>Kingdonia</taxon>
    </lineage>
</organism>
<dbReference type="GO" id="GO:0004523">
    <property type="term" value="F:RNA-DNA hybrid ribonuclease activity"/>
    <property type="evidence" value="ECO:0007669"/>
    <property type="project" value="InterPro"/>
</dbReference>
<gene>
    <name evidence="2" type="ORF">GIB67_036814</name>
</gene>
<dbReference type="GO" id="GO:0003676">
    <property type="term" value="F:nucleic acid binding"/>
    <property type="evidence" value="ECO:0007669"/>
    <property type="project" value="InterPro"/>
</dbReference>
<evidence type="ECO:0000313" key="3">
    <source>
        <dbReference type="Proteomes" id="UP000541444"/>
    </source>
</evidence>
<accession>A0A7J7LWW8</accession>
<protein>
    <recommendedName>
        <fullName evidence="1">RNase H type-1 domain-containing protein</fullName>
    </recommendedName>
</protein>
<evidence type="ECO:0000259" key="1">
    <source>
        <dbReference type="Pfam" id="PF13456"/>
    </source>
</evidence>
<dbReference type="EMBL" id="JACGCM010001948">
    <property type="protein sequence ID" value="KAF6147095.1"/>
    <property type="molecule type" value="Genomic_DNA"/>
</dbReference>
<comment type="caution">
    <text evidence="2">The sequence shown here is derived from an EMBL/GenBank/DDBJ whole genome shotgun (WGS) entry which is preliminary data.</text>
</comment>
<dbReference type="InterPro" id="IPR002156">
    <property type="entry name" value="RNaseH_domain"/>
</dbReference>
<dbReference type="CDD" id="cd06222">
    <property type="entry name" value="RNase_H_like"/>
    <property type="match status" value="1"/>
</dbReference>
<keyword evidence="3" id="KW-1185">Reference proteome</keyword>
<dbReference type="Pfam" id="PF13456">
    <property type="entry name" value="RVT_3"/>
    <property type="match status" value="1"/>
</dbReference>
<dbReference type="SUPFAM" id="SSF53098">
    <property type="entry name" value="Ribonuclease H-like"/>
    <property type="match status" value="1"/>
</dbReference>
<name>A0A7J7LWW8_9MAGN</name>
<dbReference type="InterPro" id="IPR012337">
    <property type="entry name" value="RNaseH-like_sf"/>
</dbReference>
<reference evidence="2 3" key="1">
    <citation type="journal article" date="2020" name="IScience">
        <title>Genome Sequencing of the Endangered Kingdonia uniflora (Circaeasteraceae, Ranunculales) Reveals Potential Mechanisms of Evolutionary Specialization.</title>
        <authorList>
            <person name="Sun Y."/>
            <person name="Deng T."/>
            <person name="Zhang A."/>
            <person name="Moore M.J."/>
            <person name="Landis J.B."/>
            <person name="Lin N."/>
            <person name="Zhang H."/>
            <person name="Zhang X."/>
            <person name="Huang J."/>
            <person name="Zhang X."/>
            <person name="Sun H."/>
            <person name="Wang H."/>
        </authorList>
    </citation>
    <scope>NUCLEOTIDE SEQUENCE [LARGE SCALE GENOMIC DNA]</scope>
    <source>
        <strain evidence="2">TB1705</strain>
        <tissue evidence="2">Leaf</tissue>
    </source>
</reference>
<feature type="domain" description="RNase H type-1" evidence="1">
    <location>
        <begin position="24"/>
        <end position="75"/>
    </location>
</feature>
<sequence length="157" mass="17607">MGNALSIRSYRWNLPNIREVKLCCDGSALGNPRPSRIGVVYRDWEGRVLGTFSKAVGSATNYLAEVQAIVYGVEKHYIEAGILNGLCRTPRQPSKHLLPVRFPGSSEASGGTYSYPYNQSTSTQLGEKQISRWTPRLRKAQELTYLLRNGLRVDQNF</sequence>
<dbReference type="AlphaFoldDB" id="A0A7J7LWW8"/>
<evidence type="ECO:0000313" key="2">
    <source>
        <dbReference type="EMBL" id="KAF6147095.1"/>
    </source>
</evidence>
<dbReference type="InterPro" id="IPR044730">
    <property type="entry name" value="RNase_H-like_dom_plant"/>
</dbReference>
<dbReference type="Gene3D" id="3.30.420.10">
    <property type="entry name" value="Ribonuclease H-like superfamily/Ribonuclease H"/>
    <property type="match status" value="1"/>
</dbReference>
<dbReference type="Proteomes" id="UP000541444">
    <property type="component" value="Unassembled WGS sequence"/>
</dbReference>
<dbReference type="InterPro" id="IPR036397">
    <property type="entry name" value="RNaseH_sf"/>
</dbReference>
<proteinExistence type="predicted"/>